<dbReference type="EMBL" id="JBHSUS010000001">
    <property type="protein sequence ID" value="MFC6440347.1"/>
    <property type="molecule type" value="Genomic_DNA"/>
</dbReference>
<evidence type="ECO:0000256" key="5">
    <source>
        <dbReference type="ARBA" id="ARBA00022989"/>
    </source>
</evidence>
<feature type="transmembrane region" description="Helical" evidence="7">
    <location>
        <begin position="321"/>
        <end position="341"/>
    </location>
</feature>
<evidence type="ECO:0000256" key="4">
    <source>
        <dbReference type="ARBA" id="ARBA00022692"/>
    </source>
</evidence>
<dbReference type="InterPro" id="IPR003370">
    <property type="entry name" value="Chromate_transpt"/>
</dbReference>
<dbReference type="PANTHER" id="PTHR33567">
    <property type="entry name" value="CHROMATE ION TRANSPORTER (EUROFUNG)"/>
    <property type="match status" value="1"/>
</dbReference>
<feature type="transmembrane region" description="Helical" evidence="7">
    <location>
        <begin position="106"/>
        <end position="127"/>
    </location>
</feature>
<keyword evidence="3" id="KW-1003">Cell membrane</keyword>
<reference evidence="9" key="1">
    <citation type="journal article" date="2019" name="Int. J. Syst. Evol. Microbiol.">
        <title>The Global Catalogue of Microorganisms (GCM) 10K type strain sequencing project: providing services to taxonomists for standard genome sequencing and annotation.</title>
        <authorList>
            <consortium name="The Broad Institute Genomics Platform"/>
            <consortium name="The Broad Institute Genome Sequencing Center for Infectious Disease"/>
            <person name="Wu L."/>
            <person name="Ma J."/>
        </authorList>
    </citation>
    <scope>NUCLEOTIDE SEQUENCE [LARGE SCALE GENOMIC DNA]</scope>
    <source>
        <strain evidence="9">CGMCC 1.16031</strain>
    </source>
</reference>
<name>A0ABW1XJF5_9ALTE</name>
<protein>
    <submittedName>
        <fullName evidence="8">Chromate efflux transporter</fullName>
    </submittedName>
</protein>
<feature type="transmembrane region" description="Helical" evidence="7">
    <location>
        <begin position="71"/>
        <end position="94"/>
    </location>
</feature>
<organism evidence="8 9">
    <name type="scientific">Pseudobowmanella zhangzhouensis</name>
    <dbReference type="NCBI Taxonomy" id="1537679"/>
    <lineage>
        <taxon>Bacteria</taxon>
        <taxon>Pseudomonadati</taxon>
        <taxon>Pseudomonadota</taxon>
        <taxon>Gammaproteobacteria</taxon>
        <taxon>Alteromonadales</taxon>
        <taxon>Alteromonadaceae</taxon>
    </lineage>
</organism>
<dbReference type="InterPro" id="IPR014047">
    <property type="entry name" value="Chr_Tranpt_l_chain"/>
</dbReference>
<comment type="similarity">
    <text evidence="2">Belongs to the chromate ion transporter (CHR) (TC 2.A.51) family.</text>
</comment>
<dbReference type="NCBIfam" id="TIGR00937">
    <property type="entry name" value="2A51"/>
    <property type="match status" value="1"/>
</dbReference>
<feature type="transmembrane region" description="Helical" evidence="7">
    <location>
        <begin position="372"/>
        <end position="390"/>
    </location>
</feature>
<dbReference type="RefSeq" id="WP_131258145.1">
    <property type="nucleotide sequence ID" value="NZ_JBHSUS010000001.1"/>
</dbReference>
<feature type="transmembrane region" description="Helical" evidence="7">
    <location>
        <begin position="261"/>
        <end position="281"/>
    </location>
</feature>
<evidence type="ECO:0000256" key="6">
    <source>
        <dbReference type="ARBA" id="ARBA00023136"/>
    </source>
</evidence>
<gene>
    <name evidence="8" type="primary">chrA</name>
    <name evidence="8" type="ORF">ACFP85_09330</name>
</gene>
<evidence type="ECO:0000313" key="9">
    <source>
        <dbReference type="Proteomes" id="UP001596364"/>
    </source>
</evidence>
<feature type="transmembrane region" description="Helical" evidence="7">
    <location>
        <begin position="217"/>
        <end position="240"/>
    </location>
</feature>
<comment type="subcellular location">
    <subcellularLocation>
        <location evidence="1">Cell membrane</location>
        <topology evidence="1">Multi-pass membrane protein</topology>
    </subcellularLocation>
</comment>
<evidence type="ECO:0000256" key="2">
    <source>
        <dbReference type="ARBA" id="ARBA00005262"/>
    </source>
</evidence>
<feature type="transmembrane region" description="Helical" evidence="7">
    <location>
        <begin position="139"/>
        <end position="171"/>
    </location>
</feature>
<keyword evidence="9" id="KW-1185">Reference proteome</keyword>
<dbReference type="Pfam" id="PF02417">
    <property type="entry name" value="Chromate_transp"/>
    <property type="match status" value="2"/>
</dbReference>
<keyword evidence="5 7" id="KW-1133">Transmembrane helix</keyword>
<accession>A0ABW1XJF5</accession>
<evidence type="ECO:0000256" key="7">
    <source>
        <dbReference type="SAM" id="Phobius"/>
    </source>
</evidence>
<dbReference type="PANTHER" id="PTHR33567:SF3">
    <property type="entry name" value="CHROMATE ION TRANSPORTER (EUROFUNG)"/>
    <property type="match status" value="1"/>
</dbReference>
<comment type="caution">
    <text evidence="8">The sequence shown here is derived from an EMBL/GenBank/DDBJ whole genome shotgun (WGS) entry which is preliminary data.</text>
</comment>
<keyword evidence="4 7" id="KW-0812">Transmembrane</keyword>
<keyword evidence="6 7" id="KW-0472">Membrane</keyword>
<evidence type="ECO:0000256" key="3">
    <source>
        <dbReference type="ARBA" id="ARBA00022475"/>
    </source>
</evidence>
<feature type="transmembrane region" description="Helical" evidence="7">
    <location>
        <begin position="287"/>
        <end position="309"/>
    </location>
</feature>
<proteinExistence type="inferred from homology"/>
<dbReference type="Proteomes" id="UP001596364">
    <property type="component" value="Unassembled WGS sequence"/>
</dbReference>
<dbReference type="PIRSF" id="PIRSF004810">
    <property type="entry name" value="ChrA"/>
    <property type="match status" value="1"/>
</dbReference>
<evidence type="ECO:0000313" key="8">
    <source>
        <dbReference type="EMBL" id="MFC6440347.1"/>
    </source>
</evidence>
<feature type="transmembrane region" description="Helical" evidence="7">
    <location>
        <begin position="192"/>
        <end position="211"/>
    </location>
</feature>
<sequence length="391" mass="40877">MLNVLITFLRLGMTSFGGPVAHIGYFRRELVERQRWVTEAQFAQYLALCQFLPGPASSQLGFLLGMHRAGFAGALCAFIAFTLPSVLLLLLFASSVATLSGPIGQAAIAGLKLVACVVVADALWAMWRALCPDTPSRLIALLSLLIMLTLQSPATQLIVIAGGGLAGVALIRRDNSQQIVPGLARIPAGLSWLLVIVFGLLLVMASLWPMVNPTSTAVFAAFYQAGALVFGGGHVVLPLLQESVVTTGWLSETDFLAGYGAAQAIPGPMFAFSAYLGALVAPTSGQIGIALIALLGMFLPGFLLVSAVLPVWQRLHRLAPALRAVSGVNAAVVGILAAAWYNPVLLHGLHSVSDGLIALCAFALLRLKKLPVLAVVGLCVALRIGVTVMAG</sequence>
<evidence type="ECO:0000256" key="1">
    <source>
        <dbReference type="ARBA" id="ARBA00004651"/>
    </source>
</evidence>